<evidence type="ECO:0000313" key="3">
    <source>
        <dbReference type="Proteomes" id="UP000694411"/>
    </source>
</evidence>
<organism evidence="2 3">
    <name type="scientific">Theropithecus gelada</name>
    <name type="common">Gelada baboon</name>
    <dbReference type="NCBI Taxonomy" id="9565"/>
    <lineage>
        <taxon>Eukaryota</taxon>
        <taxon>Metazoa</taxon>
        <taxon>Chordata</taxon>
        <taxon>Craniata</taxon>
        <taxon>Vertebrata</taxon>
        <taxon>Euteleostomi</taxon>
        <taxon>Mammalia</taxon>
        <taxon>Eutheria</taxon>
        <taxon>Euarchontoglires</taxon>
        <taxon>Primates</taxon>
        <taxon>Haplorrhini</taxon>
        <taxon>Catarrhini</taxon>
        <taxon>Cercopithecidae</taxon>
        <taxon>Cercopithecinae</taxon>
        <taxon>Theropithecus</taxon>
    </lineage>
</organism>
<sequence length="113" mass="12268">MAVNQSHTENRRGVLIPNGERCLRGITACCRRRGDEGDRHRSSQDLSESGTLPPFLGAALLLRAWVGEVSDDIHQVTAPKGQDSLLLGNIDHAVYNALVLLICSDLLAGMLHL</sequence>
<proteinExistence type="predicted"/>
<evidence type="ECO:0000313" key="2">
    <source>
        <dbReference type="Ensembl" id="ENSTGEP00000008210.1"/>
    </source>
</evidence>
<protein>
    <submittedName>
        <fullName evidence="2">Uncharacterized protein</fullName>
    </submittedName>
</protein>
<dbReference type="AlphaFoldDB" id="A0A8D2EMT6"/>
<reference evidence="2" key="1">
    <citation type="submission" date="2018-05" db="EMBL/GenBank/DDBJ databases">
        <title>Whole genome of Theropithecus gelada.</title>
        <authorList>
            <person name="Chiou K.L."/>
            <person name="Snyder-Mackler N."/>
        </authorList>
    </citation>
    <scope>NUCLEOTIDE SEQUENCE [LARGE SCALE GENOMIC DNA]</scope>
</reference>
<reference evidence="2" key="3">
    <citation type="submission" date="2025-09" db="UniProtKB">
        <authorList>
            <consortium name="Ensembl"/>
        </authorList>
    </citation>
    <scope>IDENTIFICATION</scope>
</reference>
<reference evidence="2" key="2">
    <citation type="submission" date="2025-08" db="UniProtKB">
        <authorList>
            <consortium name="Ensembl"/>
        </authorList>
    </citation>
    <scope>IDENTIFICATION</scope>
</reference>
<name>A0A8D2EMT6_THEGE</name>
<dbReference type="Proteomes" id="UP000694411">
    <property type="component" value="Chromosome 10"/>
</dbReference>
<keyword evidence="3" id="KW-1185">Reference proteome</keyword>
<evidence type="ECO:0000256" key="1">
    <source>
        <dbReference type="SAM" id="MobiDB-lite"/>
    </source>
</evidence>
<accession>A0A8D2EMT6</accession>
<dbReference type="Ensembl" id="ENSTGET00000009872.1">
    <property type="protein sequence ID" value="ENSTGEP00000008210.1"/>
    <property type="gene ID" value="ENSTGEG00000006710.1"/>
</dbReference>
<feature type="region of interest" description="Disordered" evidence="1">
    <location>
        <begin position="33"/>
        <end position="52"/>
    </location>
</feature>
<feature type="compositionally biased region" description="Basic and acidic residues" evidence="1">
    <location>
        <begin position="33"/>
        <end position="43"/>
    </location>
</feature>